<evidence type="ECO:0000313" key="2">
    <source>
        <dbReference type="Proteomes" id="UP000015524"/>
    </source>
</evidence>
<protein>
    <submittedName>
        <fullName evidence="1">Uncharacterized protein</fullName>
    </submittedName>
</protein>
<gene>
    <name evidence="1" type="ORF">L485_16195</name>
</gene>
<name>T0GGA7_9SPHN</name>
<accession>T0GGA7</accession>
<evidence type="ECO:0000313" key="1">
    <source>
        <dbReference type="EMBL" id="EQA99092.1"/>
    </source>
</evidence>
<dbReference type="Proteomes" id="UP000015524">
    <property type="component" value="Unassembled WGS sequence"/>
</dbReference>
<proteinExistence type="predicted"/>
<sequence length="54" mass="6217">MPLKHRTLILFYWIIAPGPAPRCADRREQRMAVDYDIFHGGKVIGGTGLPRRRL</sequence>
<organism evidence="1 2">
    <name type="scientific">Sphingobium baderi LL03</name>
    <dbReference type="NCBI Taxonomy" id="1114964"/>
    <lineage>
        <taxon>Bacteria</taxon>
        <taxon>Pseudomonadati</taxon>
        <taxon>Pseudomonadota</taxon>
        <taxon>Alphaproteobacteria</taxon>
        <taxon>Sphingomonadales</taxon>
        <taxon>Sphingomonadaceae</taxon>
        <taxon>Sphingobium</taxon>
    </lineage>
</organism>
<dbReference type="EMBL" id="ATIB01000079">
    <property type="protein sequence ID" value="EQA99092.1"/>
    <property type="molecule type" value="Genomic_DNA"/>
</dbReference>
<dbReference type="AlphaFoldDB" id="T0GGA7"/>
<keyword evidence="2" id="KW-1185">Reference proteome</keyword>
<reference evidence="1 2" key="1">
    <citation type="journal article" date="2013" name="Genome Announc.">
        <title>Draft Genome Sequence of a Hexachlorocyclohexane-Degrading Bacterium, Sphingobium baderi Strain LL03T.</title>
        <authorList>
            <person name="Kaur J."/>
            <person name="Verma H."/>
            <person name="Tripathi C."/>
            <person name="Khurana J.P."/>
            <person name="Lal R."/>
        </authorList>
    </citation>
    <scope>NUCLEOTIDE SEQUENCE [LARGE SCALE GENOMIC DNA]</scope>
    <source>
        <strain evidence="1 2">LL03</strain>
    </source>
</reference>
<comment type="caution">
    <text evidence="1">The sequence shown here is derived from an EMBL/GenBank/DDBJ whole genome shotgun (WGS) entry which is preliminary data.</text>
</comment>
<dbReference type="PATRIC" id="fig|1114964.8.peg.3299"/>